<dbReference type="InterPro" id="IPR000415">
    <property type="entry name" value="Nitroreductase-like"/>
</dbReference>
<accession>A0ABY2B8J9</accession>
<gene>
    <name evidence="1" type="ORF">EV644_12985</name>
</gene>
<keyword evidence="2" id="KW-1185">Reference proteome</keyword>
<name>A0ABY2B8J9_9ACTN</name>
<reference evidence="1 2" key="1">
    <citation type="journal article" date="2015" name="Stand. Genomic Sci.">
        <title>Genomic Encyclopedia of Bacterial and Archaeal Type Strains, Phase III: the genomes of soil and plant-associated and newly described type strains.</title>
        <authorList>
            <person name="Whitman W.B."/>
            <person name="Woyke T."/>
            <person name="Klenk H.P."/>
            <person name="Zhou Y."/>
            <person name="Lilburn T.G."/>
            <person name="Beck B.J."/>
            <person name="De Vos P."/>
            <person name="Vandamme P."/>
            <person name="Eisen J.A."/>
            <person name="Garrity G."/>
            <person name="Hugenholtz P."/>
            <person name="Kyrpides N.C."/>
        </authorList>
    </citation>
    <scope>NUCLEOTIDE SEQUENCE [LARGE SCALE GENOMIC DNA]</scope>
    <source>
        <strain evidence="1 2">VKM Ac-2538</strain>
    </source>
</reference>
<evidence type="ECO:0000313" key="2">
    <source>
        <dbReference type="Proteomes" id="UP000295818"/>
    </source>
</evidence>
<dbReference type="RefSeq" id="WP_132196029.1">
    <property type="nucleotide sequence ID" value="NZ_SLWM01000029.1"/>
</dbReference>
<dbReference type="PANTHER" id="PTHR23026:SF123">
    <property type="entry name" value="NAD(P)H NITROREDUCTASE RV3131-RELATED"/>
    <property type="match status" value="1"/>
</dbReference>
<dbReference type="NCBIfam" id="NF047509">
    <property type="entry name" value="Rv3131_FMN_oxido"/>
    <property type="match status" value="1"/>
</dbReference>
<evidence type="ECO:0000313" key="1">
    <source>
        <dbReference type="EMBL" id="TCO11716.1"/>
    </source>
</evidence>
<dbReference type="EMBL" id="SLWM01000029">
    <property type="protein sequence ID" value="TCO11716.1"/>
    <property type="molecule type" value="Genomic_DNA"/>
</dbReference>
<dbReference type="Gene3D" id="3.40.109.10">
    <property type="entry name" value="NADH Oxidase"/>
    <property type="match status" value="1"/>
</dbReference>
<dbReference type="PANTHER" id="PTHR23026">
    <property type="entry name" value="NADPH NITROREDUCTASE"/>
    <property type="match status" value="1"/>
</dbReference>
<organism evidence="1 2">
    <name type="scientific">Kribbella orskensis</name>
    <dbReference type="NCBI Taxonomy" id="2512216"/>
    <lineage>
        <taxon>Bacteria</taxon>
        <taxon>Bacillati</taxon>
        <taxon>Actinomycetota</taxon>
        <taxon>Actinomycetes</taxon>
        <taxon>Propionibacteriales</taxon>
        <taxon>Kribbellaceae</taxon>
        <taxon>Kribbella</taxon>
    </lineage>
</organism>
<dbReference type="Proteomes" id="UP000295818">
    <property type="component" value="Unassembled WGS sequence"/>
</dbReference>
<sequence length="326" mass="36041">MVDHREPLLTADEVGILVSSAATAPSMHNTQPWRFEVSGRTVDVILDEERSLPAEDRAGRMILIGLGAATFNLRVAAAMLGHETTFATYPDPDRPEIVARVFLGGRQSPAPPLGALYGELRRRHTYRGPMLAIDVSARVLSLISSSARAEGADLCWLDRNSSRDLVRILREADELDLHDEDRLIERGRWIGGDRSEDGVPEHALGPLPARPAAFRNLSAGFDDQSRSAGVFEVEPRIAVLCTGEDRGSEWLRAGMALQHALLTATSYGLAASFLNQVLEYVDLRSRVRDLVDRTVRPQMVIRIGYPAMTSGTTPRRPWQQTLADWK</sequence>
<dbReference type="SUPFAM" id="SSF55469">
    <property type="entry name" value="FMN-dependent nitroreductase-like"/>
    <property type="match status" value="2"/>
</dbReference>
<proteinExistence type="predicted"/>
<comment type="caution">
    <text evidence="1">The sequence shown here is derived from an EMBL/GenBank/DDBJ whole genome shotgun (WGS) entry which is preliminary data.</text>
</comment>
<dbReference type="InterPro" id="IPR050627">
    <property type="entry name" value="Nitroreductase/BluB"/>
</dbReference>
<evidence type="ECO:0008006" key="3">
    <source>
        <dbReference type="Google" id="ProtNLM"/>
    </source>
</evidence>
<protein>
    <recommendedName>
        <fullName evidence="3">Nitroreductase family protein</fullName>
    </recommendedName>
</protein>